<reference evidence="1" key="1">
    <citation type="submission" date="2022-10" db="EMBL/GenBank/DDBJ databases">
        <title>The complete genomes of actinobacterial strains from the NBC collection.</title>
        <authorList>
            <person name="Joergensen T.S."/>
            <person name="Alvarez Arevalo M."/>
            <person name="Sterndorff E.B."/>
            <person name="Faurdal D."/>
            <person name="Vuksanovic O."/>
            <person name="Mourched A.-S."/>
            <person name="Charusanti P."/>
            <person name="Shaw S."/>
            <person name="Blin K."/>
            <person name="Weber T."/>
        </authorList>
    </citation>
    <scope>NUCLEOTIDE SEQUENCE</scope>
    <source>
        <strain evidence="1">NBC 01771</strain>
    </source>
</reference>
<name>A0ACD4ZWG6_9ACTN</name>
<evidence type="ECO:0000313" key="1">
    <source>
        <dbReference type="EMBL" id="WSC02172.1"/>
    </source>
</evidence>
<gene>
    <name evidence="1" type="ORF">OG835_37655</name>
</gene>
<dbReference type="EMBL" id="CP109109">
    <property type="protein sequence ID" value="WSC02172.1"/>
    <property type="molecule type" value="Genomic_DNA"/>
</dbReference>
<protein>
    <submittedName>
        <fullName evidence="1">CapA family protein</fullName>
    </submittedName>
</protein>
<dbReference type="Proteomes" id="UP001348369">
    <property type="component" value="Chromosome"/>
</dbReference>
<accession>A0ACD4ZWG6</accession>
<organism evidence="1 2">
    <name type="scientific">Streptomyces scopuliridis</name>
    <dbReference type="NCBI Taxonomy" id="452529"/>
    <lineage>
        <taxon>Bacteria</taxon>
        <taxon>Bacillati</taxon>
        <taxon>Actinomycetota</taxon>
        <taxon>Actinomycetes</taxon>
        <taxon>Kitasatosporales</taxon>
        <taxon>Streptomycetaceae</taxon>
        <taxon>Streptomyces</taxon>
    </lineage>
</organism>
<keyword evidence="2" id="KW-1185">Reference proteome</keyword>
<proteinExistence type="predicted"/>
<evidence type="ECO:0000313" key="2">
    <source>
        <dbReference type="Proteomes" id="UP001348369"/>
    </source>
</evidence>
<sequence>MTKRMRQGAVAAAALLIGTAAACAGPERPAAPVPHGPPRPGSAAPSAAGGAAPQQRGFTLVASGDVLPHDSVIDRANADADGEGYDFGPMLDSVKTVVSGADVAICHMETVFGEEDGSYSGYPAFVSPPEIPAGLRATGYDSCSTASNHSLDDGADGVRRTLDAFDKAGVRHAGTARSAAEAARPALLTAGGAKVAQLAYTFGTNDVPLPDGQPWAVRLTDERKIIADARAARKAGADVVVISLHWGTEWQMDPDEQQLSLGRKLTASRTGGRPDIDLILGTHAHVPQPYEKVNGTWIIYGMGDQIAGTMTNDDGELDARGNHGSIGRFTFAPPAAPGERWPVKKAEFIPQMWDLDTGRVVNLPEAVRRDSERDDYREIQSEISEAVLSRGAAADGLTAGR</sequence>